<gene>
    <name evidence="1" type="ORF">VNO78_03583</name>
</gene>
<evidence type="ECO:0000313" key="2">
    <source>
        <dbReference type="Proteomes" id="UP001386955"/>
    </source>
</evidence>
<dbReference type="EMBL" id="JAYMYS010000001">
    <property type="protein sequence ID" value="KAK7412135.1"/>
    <property type="molecule type" value="Genomic_DNA"/>
</dbReference>
<protein>
    <submittedName>
        <fullName evidence="1">Uncharacterized protein</fullName>
    </submittedName>
</protein>
<sequence length="153" mass="17917">MMWYSLDVQSRASKTKDVEDEKLLPGWILPYEKIERSESTSKRETIGKRSTISYESFDDDDHMHMRNVNIKDAKYLDNKVLSNDIVDCDFDWLQKEALKNKKVEDTKKDAISEDSLDVDSLQLQRMSAKGKHPKCIDEDIIFYDQIESCSQKQ</sequence>
<dbReference type="Proteomes" id="UP001386955">
    <property type="component" value="Unassembled WGS sequence"/>
</dbReference>
<evidence type="ECO:0000313" key="1">
    <source>
        <dbReference type="EMBL" id="KAK7412135.1"/>
    </source>
</evidence>
<organism evidence="1 2">
    <name type="scientific">Psophocarpus tetragonolobus</name>
    <name type="common">Winged bean</name>
    <name type="synonym">Dolichos tetragonolobus</name>
    <dbReference type="NCBI Taxonomy" id="3891"/>
    <lineage>
        <taxon>Eukaryota</taxon>
        <taxon>Viridiplantae</taxon>
        <taxon>Streptophyta</taxon>
        <taxon>Embryophyta</taxon>
        <taxon>Tracheophyta</taxon>
        <taxon>Spermatophyta</taxon>
        <taxon>Magnoliopsida</taxon>
        <taxon>eudicotyledons</taxon>
        <taxon>Gunneridae</taxon>
        <taxon>Pentapetalae</taxon>
        <taxon>rosids</taxon>
        <taxon>fabids</taxon>
        <taxon>Fabales</taxon>
        <taxon>Fabaceae</taxon>
        <taxon>Papilionoideae</taxon>
        <taxon>50 kb inversion clade</taxon>
        <taxon>NPAAA clade</taxon>
        <taxon>indigoferoid/millettioid clade</taxon>
        <taxon>Phaseoleae</taxon>
        <taxon>Psophocarpus</taxon>
    </lineage>
</organism>
<dbReference type="AlphaFoldDB" id="A0AAN9T2G9"/>
<keyword evidence="2" id="KW-1185">Reference proteome</keyword>
<accession>A0AAN9T2G9</accession>
<name>A0AAN9T2G9_PSOTE</name>
<proteinExistence type="predicted"/>
<comment type="caution">
    <text evidence="1">The sequence shown here is derived from an EMBL/GenBank/DDBJ whole genome shotgun (WGS) entry which is preliminary data.</text>
</comment>
<reference evidence="1 2" key="1">
    <citation type="submission" date="2024-01" db="EMBL/GenBank/DDBJ databases">
        <title>The genomes of 5 underutilized Papilionoideae crops provide insights into root nodulation and disease resistanc.</title>
        <authorList>
            <person name="Jiang F."/>
        </authorList>
    </citation>
    <scope>NUCLEOTIDE SEQUENCE [LARGE SCALE GENOMIC DNA]</scope>
    <source>
        <strain evidence="1">DUOXIRENSHENG_FW03</strain>
        <tissue evidence="1">Leaves</tissue>
    </source>
</reference>